<dbReference type="Pfam" id="PF00172">
    <property type="entry name" value="Zn_clus"/>
    <property type="match status" value="1"/>
</dbReference>
<dbReference type="InterPro" id="IPR001138">
    <property type="entry name" value="Zn2Cys6_DnaBD"/>
</dbReference>
<dbReference type="PROSITE" id="PS50048">
    <property type="entry name" value="ZN2_CY6_FUNGAL_2"/>
    <property type="match status" value="1"/>
</dbReference>
<keyword evidence="4" id="KW-0862">Zinc</keyword>
<dbReference type="Proteomes" id="UP000245910">
    <property type="component" value="Chromosome III"/>
</dbReference>
<dbReference type="GO" id="GO:0045944">
    <property type="term" value="P:positive regulation of transcription by RNA polymerase II"/>
    <property type="evidence" value="ECO:0007669"/>
    <property type="project" value="TreeGrafter"/>
</dbReference>
<feature type="signal peptide" evidence="10">
    <location>
        <begin position="1"/>
        <end position="19"/>
    </location>
</feature>
<organism evidence="13 14">
    <name type="scientific">Fusarium venenatum</name>
    <dbReference type="NCBI Taxonomy" id="56646"/>
    <lineage>
        <taxon>Eukaryota</taxon>
        <taxon>Fungi</taxon>
        <taxon>Dikarya</taxon>
        <taxon>Ascomycota</taxon>
        <taxon>Pezizomycotina</taxon>
        <taxon>Sordariomycetes</taxon>
        <taxon>Hypocreomycetidae</taxon>
        <taxon>Hypocreales</taxon>
        <taxon>Nectriaceae</taxon>
        <taxon>Fusarium</taxon>
    </lineage>
</organism>
<evidence type="ECO:0000256" key="8">
    <source>
        <dbReference type="ARBA" id="ARBA00023242"/>
    </source>
</evidence>
<dbReference type="Gene3D" id="3.40.630.10">
    <property type="entry name" value="Zn peptidases"/>
    <property type="match status" value="1"/>
</dbReference>
<evidence type="ECO:0000256" key="6">
    <source>
        <dbReference type="ARBA" id="ARBA00023125"/>
    </source>
</evidence>
<dbReference type="CDD" id="cd12148">
    <property type="entry name" value="fungal_TF_MHR"/>
    <property type="match status" value="1"/>
</dbReference>
<evidence type="ECO:0000256" key="1">
    <source>
        <dbReference type="ARBA" id="ARBA00004123"/>
    </source>
</evidence>
<evidence type="ECO:0000256" key="7">
    <source>
        <dbReference type="ARBA" id="ARBA00023163"/>
    </source>
</evidence>
<dbReference type="SMART" id="SM00066">
    <property type="entry name" value="GAL4"/>
    <property type="match status" value="1"/>
</dbReference>
<dbReference type="GO" id="GO:0006508">
    <property type="term" value="P:proteolysis"/>
    <property type="evidence" value="ECO:0007669"/>
    <property type="project" value="InterPro"/>
</dbReference>
<evidence type="ECO:0000256" key="2">
    <source>
        <dbReference type="ARBA" id="ARBA00005988"/>
    </source>
</evidence>
<comment type="similarity">
    <text evidence="2 9">Belongs to the peptidase M14 family.</text>
</comment>
<dbReference type="InterPro" id="IPR052202">
    <property type="entry name" value="Yeast_MetPath_Reg"/>
</dbReference>
<reference evidence="14" key="1">
    <citation type="submission" date="2014-10" db="EMBL/GenBank/DDBJ databases">
        <authorList>
            <person name="King R."/>
        </authorList>
    </citation>
    <scope>NUCLEOTIDE SEQUENCE [LARGE SCALE GENOMIC DNA]</scope>
    <source>
        <strain evidence="14">A3/5</strain>
    </source>
</reference>
<evidence type="ECO:0000256" key="5">
    <source>
        <dbReference type="ARBA" id="ARBA00023015"/>
    </source>
</evidence>
<dbReference type="GO" id="GO:0043565">
    <property type="term" value="F:sequence-specific DNA binding"/>
    <property type="evidence" value="ECO:0007669"/>
    <property type="project" value="TreeGrafter"/>
</dbReference>
<dbReference type="AlphaFoldDB" id="A0A2L2THK1"/>
<dbReference type="GO" id="GO:0008270">
    <property type="term" value="F:zinc ion binding"/>
    <property type="evidence" value="ECO:0007669"/>
    <property type="project" value="InterPro"/>
</dbReference>
<keyword evidence="8" id="KW-0539">Nucleus</keyword>
<dbReference type="STRING" id="56646.A0A2L2THK1"/>
<keyword evidence="10" id="KW-0732">Signal</keyword>
<dbReference type="GO" id="GO:0004181">
    <property type="term" value="F:metallocarboxypeptidase activity"/>
    <property type="evidence" value="ECO:0007669"/>
    <property type="project" value="InterPro"/>
</dbReference>
<dbReference type="SMART" id="SM00906">
    <property type="entry name" value="Fungal_trans"/>
    <property type="match status" value="1"/>
</dbReference>
<evidence type="ECO:0000256" key="9">
    <source>
        <dbReference type="PROSITE-ProRule" id="PRU01379"/>
    </source>
</evidence>
<dbReference type="PROSITE" id="PS52035">
    <property type="entry name" value="PEPTIDASE_M14"/>
    <property type="match status" value="1"/>
</dbReference>
<dbReference type="PROSITE" id="PS00463">
    <property type="entry name" value="ZN2_CY6_FUNGAL_1"/>
    <property type="match status" value="1"/>
</dbReference>
<keyword evidence="14" id="KW-1185">Reference proteome</keyword>
<feature type="domain" description="Zn(2)-C6 fungal-type" evidence="11">
    <location>
        <begin position="584"/>
        <end position="614"/>
    </location>
</feature>
<dbReference type="Pfam" id="PF04082">
    <property type="entry name" value="Fungal_trans"/>
    <property type="match status" value="1"/>
</dbReference>
<keyword evidence="3" id="KW-0479">Metal-binding</keyword>
<keyword evidence="5" id="KW-0805">Transcription regulation</keyword>
<dbReference type="InterPro" id="IPR000834">
    <property type="entry name" value="Peptidase_M14"/>
</dbReference>
<evidence type="ECO:0000259" key="11">
    <source>
        <dbReference type="PROSITE" id="PS50048"/>
    </source>
</evidence>
<dbReference type="InterPro" id="IPR007219">
    <property type="entry name" value="XnlR_reg_dom"/>
</dbReference>
<feature type="domain" description="Peptidase M14" evidence="12">
    <location>
        <begin position="70"/>
        <end position="351"/>
    </location>
</feature>
<evidence type="ECO:0000256" key="3">
    <source>
        <dbReference type="ARBA" id="ARBA00022723"/>
    </source>
</evidence>
<feature type="active site" description="Proton donor/acceptor" evidence="9">
    <location>
        <position position="322"/>
    </location>
</feature>
<dbReference type="CDD" id="cd14723">
    <property type="entry name" value="ZIP_Ppr1"/>
    <property type="match status" value="1"/>
</dbReference>
<dbReference type="PANTHER" id="PTHR47782">
    <property type="entry name" value="ZN(II)2CYS6 TRANSCRIPTION FACTOR (EUROFUNG)-RELATED"/>
    <property type="match status" value="1"/>
</dbReference>
<comment type="subcellular location">
    <subcellularLocation>
        <location evidence="1">Nucleus</location>
    </subcellularLocation>
</comment>
<evidence type="ECO:0000313" key="14">
    <source>
        <dbReference type="Proteomes" id="UP000245910"/>
    </source>
</evidence>
<name>A0A2L2THK1_9HYPO</name>
<dbReference type="PANTHER" id="PTHR47782:SF12">
    <property type="entry name" value="ZN(II)2CYS6 TRANSCRIPTION FACTOR (EUROFUNG)"/>
    <property type="match status" value="1"/>
</dbReference>
<dbReference type="SUPFAM" id="SSF57701">
    <property type="entry name" value="Zn2/Cys6 DNA-binding domain"/>
    <property type="match status" value="1"/>
</dbReference>
<dbReference type="SUPFAM" id="SSF53187">
    <property type="entry name" value="Zn-dependent exopeptidases"/>
    <property type="match status" value="1"/>
</dbReference>
<evidence type="ECO:0000256" key="10">
    <source>
        <dbReference type="SAM" id="SignalP"/>
    </source>
</evidence>
<dbReference type="GO" id="GO:0006351">
    <property type="term" value="P:DNA-templated transcription"/>
    <property type="evidence" value="ECO:0007669"/>
    <property type="project" value="InterPro"/>
</dbReference>
<dbReference type="Gene3D" id="4.10.240.10">
    <property type="entry name" value="Zn(2)-C6 fungal-type DNA-binding domain"/>
    <property type="match status" value="1"/>
</dbReference>
<evidence type="ECO:0000259" key="12">
    <source>
        <dbReference type="PROSITE" id="PS52035"/>
    </source>
</evidence>
<proteinExistence type="inferred from homology"/>
<keyword evidence="6" id="KW-0238">DNA-binding</keyword>
<feature type="chain" id="PRO_5014630132" evidence="10">
    <location>
        <begin position="20"/>
        <end position="1148"/>
    </location>
</feature>
<evidence type="ECO:0000313" key="13">
    <source>
        <dbReference type="EMBL" id="CEI70444.1"/>
    </source>
</evidence>
<dbReference type="GO" id="GO:0005634">
    <property type="term" value="C:nucleus"/>
    <property type="evidence" value="ECO:0007669"/>
    <property type="project" value="UniProtKB-SubCell"/>
</dbReference>
<dbReference type="EMBL" id="LN649231">
    <property type="protein sequence ID" value="CEI70444.1"/>
    <property type="molecule type" value="Genomic_DNA"/>
</dbReference>
<accession>A0A2L2THK1</accession>
<dbReference type="InterPro" id="IPR036864">
    <property type="entry name" value="Zn2-C6_fun-type_DNA-bd_sf"/>
</dbReference>
<sequence length="1148" mass="127753">MSLRAVFTSGLLYVGLATAQQTYAKNQVVVVNDSEEASKNFQDVDDVKLESPAFTDPKSIPAGFMNGTSGPTSDATMEYFLQSLASRNEWLTYKNPPFKSDEGRSIPYVYLSTSTQPEVKANASSTEKLRVYLQGGVHGNEPGGDQALLALLGKFDANSTWTASILEKMDIMILPRYNPDGVAYFQRVLAAGYDPNRDHIRFASQQTRDVKALITDFHPHIAVDAHEFGATRPFGDNQQWHQAVDGQFDAMKNLNIHKDIREYSESVFAPRIAGAMEKRKLRWSPYIVGSAAEPLVFTQLDTQARAGDVSLALTQAMVFLTETRGIMLGGQNFQRRVVSGLTMIEAIVQTAADKAEEVYEIIEGARRKVIESDEDIIINDSYRPENRTWDMIEVETGKLVKVPIKFLSSTPVKANLTRSRPEAYVFPQAWKEAADRLRLVGVKVDQLRSEFKGEVEALNVTSINVGTTVYHGTVLNTVTTETKRKEINMPAGSFWVSARQAAAAYAFVVLEPENIDSYATFNILPVNVGDEYPRGERLAAQGSLVDLTANQSPAILPPALIKLMENTSTTTRKRSSVRRANVTACQRCKSRKQRCDQNIPACSSCARAGVPCVSVDIDGQSAPRSYIKSLEYRVAELELALQGHGVDTESLAGSRISHDATESTPEPRQSSDLTLLSLLIPEPSHIQDKGSSGYHALLGTITVPERTKFPPKSTTIQLAATYFEHSNFFSPILDQESFHNIVAILYQDLANVDQGKPIQRFQLFMVLAIGIRLLNRMDSAVPTTVSDSFFASAIGILTERTQATWKGDLEHLQNLLLIVQYTIFASNLSAAWHFIGLATRLAIDLDLLNETRLSGIHSEEVIFDAETNKRRRVFWSTYILETNLCVILNRPRSIPDEAVFTPLPSTSGPESCSPLANHCIRFRQLEYEIYHTLNYKPPANGAFFDYKIWKAGMKDRLVEWHATVPPVDSRSKLAPQNFFDGALYMTLVSLFSPSRHFPDLSESELRDLAQYASTSIELYREGFKEGKLRFYWRTTPNLFQSGAVLVHCIKSLTLQGSVFDVSALKSRVSVCSTVLWGMAERYSPGAVYRDRFDELAASMSDLTTNLSVELSDDFTFGQYAIPPLDLNGTAAMWTSTPPSLDPWIFDPT</sequence>
<keyword evidence="7" id="KW-0804">Transcription</keyword>
<evidence type="ECO:0000256" key="4">
    <source>
        <dbReference type="ARBA" id="ARBA00022833"/>
    </source>
</evidence>
<dbReference type="Pfam" id="PF00246">
    <property type="entry name" value="Peptidase_M14"/>
    <property type="match status" value="1"/>
</dbReference>
<dbReference type="CDD" id="cd00067">
    <property type="entry name" value="GAL4"/>
    <property type="match status" value="1"/>
</dbReference>
<protein>
    <submittedName>
        <fullName evidence="13">Uncharacterized protein</fullName>
    </submittedName>
</protein>
<dbReference type="GO" id="GO:0000981">
    <property type="term" value="F:DNA-binding transcription factor activity, RNA polymerase II-specific"/>
    <property type="evidence" value="ECO:0007669"/>
    <property type="project" value="InterPro"/>
</dbReference>